<protein>
    <submittedName>
        <fullName evidence="1">Uncharacterized protein</fullName>
    </submittedName>
</protein>
<evidence type="ECO:0000313" key="2">
    <source>
        <dbReference type="Proteomes" id="UP001607302"/>
    </source>
</evidence>
<evidence type="ECO:0000313" key="1">
    <source>
        <dbReference type="EMBL" id="KAL2719583.1"/>
    </source>
</evidence>
<proteinExistence type="predicted"/>
<gene>
    <name evidence="1" type="ORF">V1478_011045</name>
</gene>
<organism evidence="1 2">
    <name type="scientific">Vespula squamosa</name>
    <name type="common">Southern yellow jacket</name>
    <name type="synonym">Wasp</name>
    <dbReference type="NCBI Taxonomy" id="30214"/>
    <lineage>
        <taxon>Eukaryota</taxon>
        <taxon>Metazoa</taxon>
        <taxon>Ecdysozoa</taxon>
        <taxon>Arthropoda</taxon>
        <taxon>Hexapoda</taxon>
        <taxon>Insecta</taxon>
        <taxon>Pterygota</taxon>
        <taxon>Neoptera</taxon>
        <taxon>Endopterygota</taxon>
        <taxon>Hymenoptera</taxon>
        <taxon>Apocrita</taxon>
        <taxon>Aculeata</taxon>
        <taxon>Vespoidea</taxon>
        <taxon>Vespidae</taxon>
        <taxon>Vespinae</taxon>
        <taxon>Vespula</taxon>
    </lineage>
</organism>
<reference evidence="1 2" key="1">
    <citation type="journal article" date="2024" name="Ann. Entomol. Soc. Am.">
        <title>Genomic analyses of the southern and eastern yellowjacket wasps (Hymenoptera: Vespidae) reveal evolutionary signatures of social life.</title>
        <authorList>
            <person name="Catto M.A."/>
            <person name="Caine P.B."/>
            <person name="Orr S.E."/>
            <person name="Hunt B.G."/>
            <person name="Goodisman M.A.D."/>
        </authorList>
    </citation>
    <scope>NUCLEOTIDE SEQUENCE [LARGE SCALE GENOMIC DNA]</scope>
    <source>
        <strain evidence="1">233</strain>
        <tissue evidence="1">Head and thorax</tissue>
    </source>
</reference>
<comment type="caution">
    <text evidence="1">The sequence shown here is derived from an EMBL/GenBank/DDBJ whole genome shotgun (WGS) entry which is preliminary data.</text>
</comment>
<dbReference type="Proteomes" id="UP001607302">
    <property type="component" value="Unassembled WGS sequence"/>
</dbReference>
<sequence length="138" mass="15688">MGICKVNRSAFRVDRISRQPKRRYTVNASNRAFHNYELCTKAFKARSKSDNSWPLVPRSIYFIGKICEYSNIAKFTYISNRLISILELINSHRAKAGTIIEVNARDIVLAGNGINGTTMARQATARSYYIPYVVSSLF</sequence>
<keyword evidence="2" id="KW-1185">Reference proteome</keyword>
<dbReference type="EMBL" id="JAUDFV010000149">
    <property type="protein sequence ID" value="KAL2719583.1"/>
    <property type="molecule type" value="Genomic_DNA"/>
</dbReference>
<name>A0ABD2AG44_VESSQ</name>
<accession>A0ABD2AG44</accession>
<dbReference type="AlphaFoldDB" id="A0ABD2AG44"/>